<dbReference type="Gene3D" id="3.40.50.1010">
    <property type="entry name" value="5'-nuclease"/>
    <property type="match status" value="1"/>
</dbReference>
<dbReference type="EMBL" id="JARHTQ010000013">
    <property type="protein sequence ID" value="MDF2258119.1"/>
    <property type="molecule type" value="Genomic_DNA"/>
</dbReference>
<accession>A0ABT5Z2U3</accession>
<protein>
    <recommendedName>
        <fullName evidence="4">PIN domain-containing protein</fullName>
    </recommendedName>
</protein>
<name>A0ABT5Z2U3_9ACTN</name>
<gene>
    <name evidence="2" type="ORF">P2L57_21085</name>
</gene>
<feature type="region of interest" description="Disordered" evidence="1">
    <location>
        <begin position="1"/>
        <end position="21"/>
    </location>
</feature>
<organism evidence="2 3">
    <name type="scientific">Streptantibioticus ferralitis</name>
    <dbReference type="NCBI Taxonomy" id="236510"/>
    <lineage>
        <taxon>Bacteria</taxon>
        <taxon>Bacillati</taxon>
        <taxon>Actinomycetota</taxon>
        <taxon>Actinomycetes</taxon>
        <taxon>Kitasatosporales</taxon>
        <taxon>Streptomycetaceae</taxon>
        <taxon>Streptantibioticus</taxon>
    </lineage>
</organism>
<reference evidence="2 3" key="1">
    <citation type="submission" date="2023-03" db="EMBL/GenBank/DDBJ databases">
        <title>Draft genome sequence of type strain Streptomyces ferralitis JCM 14344.</title>
        <authorList>
            <person name="Klaysubun C."/>
            <person name="Duangmal K."/>
        </authorList>
    </citation>
    <scope>NUCLEOTIDE SEQUENCE [LARGE SCALE GENOMIC DNA]</scope>
    <source>
        <strain evidence="2 3">JCM 14344</strain>
    </source>
</reference>
<evidence type="ECO:0000313" key="2">
    <source>
        <dbReference type="EMBL" id="MDF2258119.1"/>
    </source>
</evidence>
<sequence>MSEVPWSRAKAVQRKQTESGCHRSVPPVNLLVAVTALDHGLTLLHYDRDFETIAQHTELRTRWPAEPGSLD</sequence>
<comment type="caution">
    <text evidence="2">The sequence shown here is derived from an EMBL/GenBank/DDBJ whole genome shotgun (WGS) entry which is preliminary data.</text>
</comment>
<dbReference type="Proteomes" id="UP001220022">
    <property type="component" value="Unassembled WGS sequence"/>
</dbReference>
<keyword evidence="3" id="KW-1185">Reference proteome</keyword>
<dbReference type="RefSeq" id="WP_275816805.1">
    <property type="nucleotide sequence ID" value="NZ_BAAANM010000007.1"/>
</dbReference>
<evidence type="ECO:0000313" key="3">
    <source>
        <dbReference type="Proteomes" id="UP001220022"/>
    </source>
</evidence>
<evidence type="ECO:0008006" key="4">
    <source>
        <dbReference type="Google" id="ProtNLM"/>
    </source>
</evidence>
<evidence type="ECO:0000256" key="1">
    <source>
        <dbReference type="SAM" id="MobiDB-lite"/>
    </source>
</evidence>
<proteinExistence type="predicted"/>